<gene>
    <name evidence="1" type="ORF">UY48_C0026G0003</name>
</gene>
<reference evidence="1 2" key="1">
    <citation type="journal article" date="2015" name="Nature">
        <title>rRNA introns, odd ribosomes, and small enigmatic genomes across a large radiation of phyla.</title>
        <authorList>
            <person name="Brown C.T."/>
            <person name="Hug L.A."/>
            <person name="Thomas B.C."/>
            <person name="Sharon I."/>
            <person name="Castelle C.J."/>
            <person name="Singh A."/>
            <person name="Wilkins M.J."/>
            <person name="Williams K.H."/>
            <person name="Banfield J.F."/>
        </authorList>
    </citation>
    <scope>NUCLEOTIDE SEQUENCE [LARGE SCALE GENOMIC DNA]</scope>
</reference>
<accession>A0A0G1VXB9</accession>
<comment type="caution">
    <text evidence="1">The sequence shown here is derived from an EMBL/GenBank/DDBJ whole genome shotgun (WGS) entry which is preliminary data.</text>
</comment>
<name>A0A0G1VXB9_9BACT</name>
<dbReference type="Proteomes" id="UP000034588">
    <property type="component" value="Unassembled WGS sequence"/>
</dbReference>
<evidence type="ECO:0000313" key="2">
    <source>
        <dbReference type="Proteomes" id="UP000034588"/>
    </source>
</evidence>
<protein>
    <submittedName>
        <fullName evidence="1">Uncharacterized protein</fullName>
    </submittedName>
</protein>
<sequence>MTKTIIVHCCGDCPYSDAQIDNTSWYCIEPTQCDEYGFGVKLGDNSKETLNNIPEWCPLEDAK</sequence>
<dbReference type="AlphaFoldDB" id="A0A0G1VXB9"/>
<evidence type="ECO:0000313" key="1">
    <source>
        <dbReference type="EMBL" id="KKW11096.1"/>
    </source>
</evidence>
<dbReference type="EMBL" id="LCQD01000026">
    <property type="protein sequence ID" value="KKW11096.1"/>
    <property type="molecule type" value="Genomic_DNA"/>
</dbReference>
<organism evidence="1 2">
    <name type="scientific">Candidatus Gottesmanbacteria bacterium GW2011_GWB1_49_7</name>
    <dbReference type="NCBI Taxonomy" id="1618448"/>
    <lineage>
        <taxon>Bacteria</taxon>
        <taxon>Candidatus Gottesmaniibacteriota</taxon>
    </lineage>
</organism>
<proteinExistence type="predicted"/>